<feature type="chain" id="PRO_5045632557" description="Outer membrane lipoprotein-sorting protein" evidence="2">
    <location>
        <begin position="22"/>
        <end position="349"/>
    </location>
</feature>
<accession>A0ABP8GS68</accession>
<sequence length="349" mass="39556">MPKKHTVKKPFLLLFILAALASGLSAQKIAASDLRTLRAKEDSLKQLAINLHTDTLPEGRLRSDSIFIRTLVRSLQTKNSFYYPFDSVLGVSRLYAPDSAFRIFTWAVELPNLGYQSRKRGAIQMRTPDGSLRLIPLRDVTGYTEGPSDSVRGKDNWIGAVYYNIVKTSWNAKPHYTLFGLDVYGPTKRKWIEVLTFDERQQPQFGATGGLFDFTQDSIPGKARDRFYIEYKREASTLVNYVDEQKMILYDHLVSESNQPDLPYTMIPDGDSEGFKWESGRWVHVSKVFDYKIDMNGADPLLGKPPVGDALLDRDGNVDEEKLQQSTDRNTGDDGAKEDAKKKKKKKGE</sequence>
<evidence type="ECO:0000256" key="1">
    <source>
        <dbReference type="SAM" id="MobiDB-lite"/>
    </source>
</evidence>
<name>A0ABP8GS68_9BACT</name>
<proteinExistence type="predicted"/>
<evidence type="ECO:0000313" key="3">
    <source>
        <dbReference type="EMBL" id="GAA4329172.1"/>
    </source>
</evidence>
<feature type="compositionally biased region" description="Basic and acidic residues" evidence="1">
    <location>
        <begin position="330"/>
        <end position="341"/>
    </location>
</feature>
<dbReference type="Proteomes" id="UP001501725">
    <property type="component" value="Unassembled WGS sequence"/>
</dbReference>
<evidence type="ECO:0000256" key="2">
    <source>
        <dbReference type="SAM" id="SignalP"/>
    </source>
</evidence>
<keyword evidence="2" id="KW-0732">Signal</keyword>
<feature type="compositionally biased region" description="Basic and acidic residues" evidence="1">
    <location>
        <begin position="311"/>
        <end position="323"/>
    </location>
</feature>
<gene>
    <name evidence="3" type="ORF">GCM10023184_19510</name>
</gene>
<organism evidence="3 4">
    <name type="scientific">Flaviaesturariibacter amylovorans</name>
    <dbReference type="NCBI Taxonomy" id="1084520"/>
    <lineage>
        <taxon>Bacteria</taxon>
        <taxon>Pseudomonadati</taxon>
        <taxon>Bacteroidota</taxon>
        <taxon>Chitinophagia</taxon>
        <taxon>Chitinophagales</taxon>
        <taxon>Chitinophagaceae</taxon>
        <taxon>Flaviaestuariibacter</taxon>
    </lineage>
</organism>
<feature type="region of interest" description="Disordered" evidence="1">
    <location>
        <begin position="300"/>
        <end position="349"/>
    </location>
</feature>
<evidence type="ECO:0008006" key="5">
    <source>
        <dbReference type="Google" id="ProtNLM"/>
    </source>
</evidence>
<dbReference type="EMBL" id="BAABGY010000007">
    <property type="protein sequence ID" value="GAA4329172.1"/>
    <property type="molecule type" value="Genomic_DNA"/>
</dbReference>
<keyword evidence="4" id="KW-1185">Reference proteome</keyword>
<comment type="caution">
    <text evidence="3">The sequence shown here is derived from an EMBL/GenBank/DDBJ whole genome shotgun (WGS) entry which is preliminary data.</text>
</comment>
<reference evidence="4" key="1">
    <citation type="journal article" date="2019" name="Int. J. Syst. Evol. Microbiol.">
        <title>The Global Catalogue of Microorganisms (GCM) 10K type strain sequencing project: providing services to taxonomists for standard genome sequencing and annotation.</title>
        <authorList>
            <consortium name="The Broad Institute Genomics Platform"/>
            <consortium name="The Broad Institute Genome Sequencing Center for Infectious Disease"/>
            <person name="Wu L."/>
            <person name="Ma J."/>
        </authorList>
    </citation>
    <scope>NUCLEOTIDE SEQUENCE [LARGE SCALE GENOMIC DNA]</scope>
    <source>
        <strain evidence="4">JCM 17919</strain>
    </source>
</reference>
<feature type="signal peptide" evidence="2">
    <location>
        <begin position="1"/>
        <end position="21"/>
    </location>
</feature>
<evidence type="ECO:0000313" key="4">
    <source>
        <dbReference type="Proteomes" id="UP001501725"/>
    </source>
</evidence>
<protein>
    <recommendedName>
        <fullName evidence="5">Outer membrane lipoprotein-sorting protein</fullName>
    </recommendedName>
</protein>